<comment type="function">
    <text evidence="2">Required for morphogenesis under gluconeogenic growth conditions.</text>
</comment>
<dbReference type="NCBIfam" id="TIGR01826">
    <property type="entry name" value="CofD_related"/>
    <property type="match status" value="1"/>
</dbReference>
<name>A0A1G1L219_9BACT</name>
<dbReference type="EMBL" id="MHFR01000013">
    <property type="protein sequence ID" value="OGW99186.1"/>
    <property type="molecule type" value="Genomic_DNA"/>
</dbReference>
<dbReference type="SUPFAM" id="SSF142338">
    <property type="entry name" value="CofD-like"/>
    <property type="match status" value="1"/>
</dbReference>
<comment type="caution">
    <text evidence="4">The sequence shown here is derived from an EMBL/GenBank/DDBJ whole genome shotgun (WGS) entry which is preliminary data.</text>
</comment>
<dbReference type="AlphaFoldDB" id="A0A1G1L219"/>
<dbReference type="GO" id="GO:0043743">
    <property type="term" value="F:LPPG:FO 2-phospho-L-lactate transferase activity"/>
    <property type="evidence" value="ECO:0007669"/>
    <property type="project" value="InterPro"/>
</dbReference>
<protein>
    <recommendedName>
        <fullName evidence="2">Putative gluconeogenesis factor</fullName>
    </recommendedName>
</protein>
<evidence type="ECO:0000256" key="1">
    <source>
        <dbReference type="ARBA" id="ARBA00022490"/>
    </source>
</evidence>
<feature type="transmembrane region" description="Helical" evidence="3">
    <location>
        <begin position="16"/>
        <end position="35"/>
    </location>
</feature>
<organism evidence="4 5">
    <name type="scientific">Candidatus Danuiimicrobium aquiferis</name>
    <dbReference type="NCBI Taxonomy" id="1801832"/>
    <lineage>
        <taxon>Bacteria</taxon>
        <taxon>Pseudomonadati</taxon>
        <taxon>Candidatus Omnitrophota</taxon>
        <taxon>Candidatus Danuiimicrobium</taxon>
    </lineage>
</organism>
<keyword evidence="3" id="KW-0812">Transmembrane</keyword>
<accession>A0A1G1L219</accession>
<dbReference type="PANTHER" id="PTHR30135">
    <property type="entry name" value="UNCHARACTERIZED PROTEIN YVCK-RELATED"/>
    <property type="match status" value="1"/>
</dbReference>
<comment type="similarity">
    <text evidence="2">Belongs to the gluconeogenesis factor family.</text>
</comment>
<dbReference type="InterPro" id="IPR002882">
    <property type="entry name" value="CofD"/>
</dbReference>
<dbReference type="PANTHER" id="PTHR30135:SF3">
    <property type="entry name" value="GLUCONEOGENESIS FACTOR-RELATED"/>
    <property type="match status" value="1"/>
</dbReference>
<dbReference type="InterPro" id="IPR038136">
    <property type="entry name" value="CofD-like_dom_sf"/>
</dbReference>
<dbReference type="CDD" id="cd07187">
    <property type="entry name" value="YvcK_like"/>
    <property type="match status" value="1"/>
</dbReference>
<dbReference type="InterPro" id="IPR010119">
    <property type="entry name" value="Gluconeogen_factor"/>
</dbReference>
<dbReference type="Pfam" id="PF01933">
    <property type="entry name" value="CofD"/>
    <property type="match status" value="1"/>
</dbReference>
<reference evidence="4 5" key="1">
    <citation type="journal article" date="2016" name="Nat. Commun.">
        <title>Thousands of microbial genomes shed light on interconnected biogeochemical processes in an aquifer system.</title>
        <authorList>
            <person name="Anantharaman K."/>
            <person name="Brown C.T."/>
            <person name="Hug L.A."/>
            <person name="Sharon I."/>
            <person name="Castelle C.J."/>
            <person name="Probst A.J."/>
            <person name="Thomas B.C."/>
            <person name="Singh A."/>
            <person name="Wilkins M.J."/>
            <person name="Karaoz U."/>
            <person name="Brodie E.L."/>
            <person name="Williams K.H."/>
            <person name="Hubbard S.S."/>
            <person name="Banfield J.F."/>
        </authorList>
    </citation>
    <scope>NUCLEOTIDE SEQUENCE [LARGE SCALE GENOMIC DNA]</scope>
</reference>
<evidence type="ECO:0000256" key="2">
    <source>
        <dbReference type="HAMAP-Rule" id="MF_00973"/>
    </source>
</evidence>
<dbReference type="Proteomes" id="UP000178187">
    <property type="component" value="Unassembled WGS sequence"/>
</dbReference>
<evidence type="ECO:0000256" key="3">
    <source>
        <dbReference type="SAM" id="Phobius"/>
    </source>
</evidence>
<gene>
    <name evidence="4" type="ORF">A3G33_10165</name>
</gene>
<dbReference type="HAMAP" id="MF_00973">
    <property type="entry name" value="Gluconeogen_factor"/>
    <property type="match status" value="1"/>
</dbReference>
<comment type="subcellular location">
    <subcellularLocation>
        <location evidence="2">Cytoplasm</location>
    </subcellularLocation>
</comment>
<dbReference type="Gene3D" id="3.40.50.10680">
    <property type="entry name" value="CofD-like domains"/>
    <property type="match status" value="1"/>
</dbReference>
<evidence type="ECO:0000313" key="5">
    <source>
        <dbReference type="Proteomes" id="UP000178187"/>
    </source>
</evidence>
<dbReference type="GO" id="GO:0005737">
    <property type="term" value="C:cytoplasm"/>
    <property type="evidence" value="ECO:0007669"/>
    <property type="project" value="UniProtKB-SubCell"/>
</dbReference>
<feature type="transmembrane region" description="Helical" evidence="3">
    <location>
        <begin position="41"/>
        <end position="61"/>
    </location>
</feature>
<proteinExistence type="inferred from homology"/>
<sequence>MKFFKWLYPGIGIKRWVILAVFGIGMMVIVGFSAVKSIAQHSVLLASFATAFLMVGIFLVYTSLKQIVRIFVRALMPLAQDDLVNIVYQSRKRDYLARGPRVVAIGGGTGLSVLLSGIKMFTNNITAIVTVTDTGGSSGRLRDELDILPPGDIRNCLVALADAEPLIRDLFQYRFTEGQGLKGHSFGNLFITALSMVTGDFEKAIRESSKVLAIRGRVLPSTLDKVTLVGQFKDGSTAEGETSITAVRKPLRRIQLKPENARATEEVIEALETAELIIMGPGSLYTSIIPNLLIKDIRDGILESDAYKIFVINVMTQPGETEHFTAADHIQTLIEHTDPRIVDACFVNVQKIPKELLDKYHEKESFPVENNISKIKSMGYEIIGREVLKLDEQIRHDPVKLAKALFDQYFEVLKK</sequence>
<keyword evidence="1 2" id="KW-0963">Cytoplasm</keyword>
<dbReference type="GO" id="GO:0008360">
    <property type="term" value="P:regulation of cell shape"/>
    <property type="evidence" value="ECO:0007669"/>
    <property type="project" value="UniProtKB-UniRule"/>
</dbReference>
<evidence type="ECO:0000313" key="4">
    <source>
        <dbReference type="EMBL" id="OGW99186.1"/>
    </source>
</evidence>
<keyword evidence="3" id="KW-0472">Membrane</keyword>
<keyword evidence="3" id="KW-1133">Transmembrane helix</keyword>